<feature type="transmembrane region" description="Helical" evidence="1">
    <location>
        <begin position="33"/>
        <end position="49"/>
    </location>
</feature>
<keyword evidence="1" id="KW-1133">Transmembrane helix</keyword>
<proteinExistence type="predicted"/>
<evidence type="ECO:0000256" key="1">
    <source>
        <dbReference type="SAM" id="Phobius"/>
    </source>
</evidence>
<sequence>QAFLSVTQSEITSGYVSYFGQTFELNAHFREKPLISTIVLSPLFALFAWRRYSRREI</sequence>
<accession>A0A382MV37</accession>
<protein>
    <submittedName>
        <fullName evidence="2">Uncharacterized protein</fullName>
    </submittedName>
</protein>
<keyword evidence="1" id="KW-0812">Transmembrane</keyword>
<evidence type="ECO:0000313" key="2">
    <source>
        <dbReference type="EMBL" id="SVC51985.1"/>
    </source>
</evidence>
<name>A0A382MV37_9ZZZZ</name>
<reference evidence="2" key="1">
    <citation type="submission" date="2018-05" db="EMBL/GenBank/DDBJ databases">
        <authorList>
            <person name="Lanie J.A."/>
            <person name="Ng W.-L."/>
            <person name="Kazmierczak K.M."/>
            <person name="Andrzejewski T.M."/>
            <person name="Davidsen T.M."/>
            <person name="Wayne K.J."/>
            <person name="Tettelin H."/>
            <person name="Glass J.I."/>
            <person name="Rusch D."/>
            <person name="Podicherti R."/>
            <person name="Tsui H.-C.T."/>
            <person name="Winkler M.E."/>
        </authorList>
    </citation>
    <scope>NUCLEOTIDE SEQUENCE</scope>
</reference>
<gene>
    <name evidence="2" type="ORF">METZ01_LOCUS304839</name>
</gene>
<keyword evidence="1" id="KW-0472">Membrane</keyword>
<organism evidence="2">
    <name type="scientific">marine metagenome</name>
    <dbReference type="NCBI Taxonomy" id="408172"/>
    <lineage>
        <taxon>unclassified sequences</taxon>
        <taxon>metagenomes</taxon>
        <taxon>ecological metagenomes</taxon>
    </lineage>
</organism>
<dbReference type="EMBL" id="UINC01095694">
    <property type="protein sequence ID" value="SVC51985.1"/>
    <property type="molecule type" value="Genomic_DNA"/>
</dbReference>
<feature type="non-terminal residue" evidence="2">
    <location>
        <position position="1"/>
    </location>
</feature>
<dbReference type="AlphaFoldDB" id="A0A382MV37"/>